<sequence length="75" mass="8792">MHSPEGKTPFCRRLLRTLCCQKGFKKPAAVLLHDSVDLYLIQIVLYSFFRPRAAKGRRRFACILFLKKILWPVMP</sequence>
<dbReference type="STRING" id="525146.Ddes_2016"/>
<name>B8J3A2_DESDA</name>
<gene>
    <name evidence="1" type="ordered locus">Ddes_2016</name>
</gene>
<protein>
    <submittedName>
        <fullName evidence="1">Uncharacterized protein</fullName>
    </submittedName>
</protein>
<dbReference type="KEGG" id="dds:Ddes_2016"/>
<dbReference type="HOGENOM" id="CLU_2665104_0_0_7"/>
<evidence type="ECO:0000313" key="1">
    <source>
        <dbReference type="EMBL" id="ACL49912.1"/>
    </source>
</evidence>
<dbReference type="EMBL" id="CP001358">
    <property type="protein sequence ID" value="ACL49912.1"/>
    <property type="molecule type" value="Genomic_DNA"/>
</dbReference>
<reference evidence="1" key="1">
    <citation type="submission" date="2009-01" db="EMBL/GenBank/DDBJ databases">
        <title>Complete sequence of Desulfovibrio desulfuricans subsp. desulfuricans str. ATCC 27774.</title>
        <authorList>
            <consortium name="US DOE Joint Genome Institute"/>
            <person name="Lucas S."/>
            <person name="Copeland A."/>
            <person name="Lapidus A."/>
            <person name="Glavina del Rio T."/>
            <person name="Tice H."/>
            <person name="Bruce D."/>
            <person name="Goodwin L."/>
            <person name="Pitluck S."/>
            <person name="Sims D."/>
            <person name="Lu M."/>
            <person name="Kiss H."/>
            <person name="Meineke L."/>
            <person name="Brettin T."/>
            <person name="Detter J.C."/>
            <person name="Han C."/>
            <person name="Larimer F."/>
            <person name="Land M."/>
            <person name="Hauser L."/>
            <person name="Kyrpides N."/>
            <person name="Ovchinnikova G."/>
            <person name="Hazen T.C."/>
        </authorList>
    </citation>
    <scope>NUCLEOTIDE SEQUENCE [LARGE SCALE GENOMIC DNA]</scope>
    <source>
        <strain evidence="1">ATCC 27774</strain>
    </source>
</reference>
<dbReference type="AlphaFoldDB" id="B8J3A2"/>
<accession>B8J3A2</accession>
<organism evidence="1">
    <name type="scientific">Desulfovibrio desulfuricans (strain ATCC 27774 / DSM 6949 / MB)</name>
    <dbReference type="NCBI Taxonomy" id="525146"/>
    <lineage>
        <taxon>Bacteria</taxon>
        <taxon>Pseudomonadati</taxon>
        <taxon>Thermodesulfobacteriota</taxon>
        <taxon>Desulfovibrionia</taxon>
        <taxon>Desulfovibrionales</taxon>
        <taxon>Desulfovibrionaceae</taxon>
        <taxon>Desulfovibrio</taxon>
    </lineage>
</organism>
<proteinExistence type="predicted"/>